<evidence type="ECO:0000313" key="7">
    <source>
        <dbReference type="Proteomes" id="UP000324091"/>
    </source>
</evidence>
<dbReference type="GO" id="GO:0019915">
    <property type="term" value="P:lipid storage"/>
    <property type="evidence" value="ECO:0007669"/>
    <property type="project" value="TreeGrafter"/>
</dbReference>
<organism evidence="6 7">
    <name type="scientific">Takifugu flavidus</name>
    <name type="common">sansaifugu</name>
    <dbReference type="NCBI Taxonomy" id="433684"/>
    <lineage>
        <taxon>Eukaryota</taxon>
        <taxon>Metazoa</taxon>
        <taxon>Chordata</taxon>
        <taxon>Craniata</taxon>
        <taxon>Vertebrata</taxon>
        <taxon>Euteleostomi</taxon>
        <taxon>Actinopterygii</taxon>
        <taxon>Neopterygii</taxon>
        <taxon>Teleostei</taxon>
        <taxon>Neoteleostei</taxon>
        <taxon>Acanthomorphata</taxon>
        <taxon>Eupercaria</taxon>
        <taxon>Tetraodontiformes</taxon>
        <taxon>Tetradontoidea</taxon>
        <taxon>Tetraodontidae</taxon>
        <taxon>Takifugu</taxon>
    </lineage>
</organism>
<dbReference type="PIRSF" id="PIRSF036881">
    <property type="entry name" value="PAT"/>
    <property type="match status" value="1"/>
</dbReference>
<reference evidence="6 7" key="1">
    <citation type="submission" date="2019-04" db="EMBL/GenBank/DDBJ databases">
        <title>Chromosome genome assembly for Takifugu flavidus.</title>
        <authorList>
            <person name="Xiao S."/>
        </authorList>
    </citation>
    <scope>NUCLEOTIDE SEQUENCE [LARGE SCALE GENOMIC DNA]</scope>
    <source>
        <strain evidence="6">HTHZ2018</strain>
        <tissue evidence="6">Muscle</tissue>
    </source>
</reference>
<accession>A0A5C6N6Q2</accession>
<sequence length="400" mass="43234">MAAAAVLSNPQSAVERVSSLPLVSSTYGLLSSVYSGTKHTHRYLRSVCEAAELGVRSLGSAALLTAAPIIHRLEPQIAVANDLACKGLDRIEKRLPILHRPSEQCQRCGVQRQGQRLGHAQHRRGEDPRGVLGGMDRTRAAVSGSIGTILESRVVRLVSSGVDTALSTSESLVDQYLPGTEDEQELETRTLQGFDAAAPSYYVRLECLSTRLRQRAYSRAVSKILEAGGEAAAWCRSCSPPRTWSIQYGRKSIQLSALWGSGGPAPETGHDAQVMESRTLALARSLTQQLQTTCLVLVSSLQGLPTHLQQEALSLSHSASHAYLSVSRVRLDRVRESLDGVMDYMVNNTPLNWLVGPFYPHMVAVETPAVSPQDRPVAPPPAVAPPPPEVCEEVEPQEAS</sequence>
<evidence type="ECO:0000256" key="2">
    <source>
        <dbReference type="ARBA" id="ARBA00006311"/>
    </source>
</evidence>
<name>A0A5C6N6Q2_9TELE</name>
<dbReference type="GO" id="GO:0010890">
    <property type="term" value="P:positive regulation of triglyceride storage"/>
    <property type="evidence" value="ECO:0007669"/>
    <property type="project" value="TreeGrafter"/>
</dbReference>
<feature type="compositionally biased region" description="Acidic residues" evidence="5">
    <location>
        <begin position="390"/>
        <end position="400"/>
    </location>
</feature>
<comment type="caution">
    <text evidence="6">The sequence shown here is derived from an EMBL/GenBank/DDBJ whole genome shotgun (WGS) entry which is preliminary data.</text>
</comment>
<dbReference type="Gene3D" id="1.20.120.340">
    <property type="entry name" value="Flagellar protein FliS"/>
    <property type="match status" value="1"/>
</dbReference>
<dbReference type="GO" id="GO:0005811">
    <property type="term" value="C:lipid droplet"/>
    <property type="evidence" value="ECO:0007669"/>
    <property type="project" value="UniProtKB-SubCell"/>
</dbReference>
<keyword evidence="3" id="KW-0551">Lipid droplet</keyword>
<evidence type="ECO:0000313" key="6">
    <source>
        <dbReference type="EMBL" id="TWW63184.1"/>
    </source>
</evidence>
<evidence type="ECO:0000256" key="1">
    <source>
        <dbReference type="ARBA" id="ARBA00004502"/>
    </source>
</evidence>
<dbReference type="AlphaFoldDB" id="A0A5C6N6Q2"/>
<dbReference type="PANTHER" id="PTHR14024">
    <property type="entry name" value="PERILIPIN"/>
    <property type="match status" value="1"/>
</dbReference>
<comment type="similarity">
    <text evidence="2 4">Belongs to the perilipin family.</text>
</comment>
<comment type="subcellular location">
    <subcellularLocation>
        <location evidence="1">Lipid droplet</location>
    </subcellularLocation>
</comment>
<evidence type="ECO:0000256" key="4">
    <source>
        <dbReference type="PIRNR" id="PIRNR036881"/>
    </source>
</evidence>
<dbReference type="GO" id="GO:0005829">
    <property type="term" value="C:cytosol"/>
    <property type="evidence" value="ECO:0007669"/>
    <property type="project" value="TreeGrafter"/>
</dbReference>
<dbReference type="SUPFAM" id="SSF109775">
    <property type="entry name" value="Mannose-6-phosphate receptor binding protein 1 (Tip47), C-terminal domain"/>
    <property type="match status" value="1"/>
</dbReference>
<dbReference type="PANTHER" id="PTHR14024:SF25">
    <property type="entry name" value="PERILIPIN-2"/>
    <property type="match status" value="1"/>
</dbReference>
<dbReference type="InterPro" id="IPR004279">
    <property type="entry name" value="Perilipin"/>
</dbReference>
<dbReference type="Gene3D" id="3.30.720.170">
    <property type="entry name" value="Perilipin, alpha-beta domain"/>
    <property type="match status" value="1"/>
</dbReference>
<dbReference type="EMBL" id="RHFK02000016">
    <property type="protein sequence ID" value="TWW63184.1"/>
    <property type="molecule type" value="Genomic_DNA"/>
</dbReference>
<dbReference type="Proteomes" id="UP000324091">
    <property type="component" value="Chromosome 3"/>
</dbReference>
<gene>
    <name evidence="6" type="ORF">D4764_03G0001920</name>
</gene>
<evidence type="ECO:0000256" key="3">
    <source>
        <dbReference type="ARBA" id="ARBA00022677"/>
    </source>
</evidence>
<protein>
    <recommendedName>
        <fullName evidence="4">Perilipin</fullName>
    </recommendedName>
</protein>
<proteinExistence type="inferred from homology"/>
<evidence type="ECO:0000256" key="5">
    <source>
        <dbReference type="SAM" id="MobiDB-lite"/>
    </source>
</evidence>
<feature type="region of interest" description="Disordered" evidence="5">
    <location>
        <begin position="370"/>
        <end position="400"/>
    </location>
</feature>
<keyword evidence="7" id="KW-1185">Reference proteome</keyword>
<dbReference type="Pfam" id="PF03036">
    <property type="entry name" value="Perilipin"/>
    <property type="match status" value="2"/>
</dbReference>
<feature type="compositionally biased region" description="Pro residues" evidence="5">
    <location>
        <begin position="377"/>
        <end position="389"/>
    </location>
</feature>